<dbReference type="PROSITE" id="PS50045">
    <property type="entry name" value="SIGMA54_INTERACT_4"/>
    <property type="match status" value="1"/>
</dbReference>
<dbReference type="GO" id="GO:0006355">
    <property type="term" value="P:regulation of DNA-templated transcription"/>
    <property type="evidence" value="ECO:0007669"/>
    <property type="project" value="InterPro"/>
</dbReference>
<dbReference type="AlphaFoldDB" id="A0A2T3QLW2"/>
<dbReference type="Proteomes" id="UP000251647">
    <property type="component" value="Unassembled WGS sequence"/>
</dbReference>
<dbReference type="CDD" id="cd00009">
    <property type="entry name" value="AAA"/>
    <property type="match status" value="1"/>
</dbReference>
<evidence type="ECO:0000256" key="4">
    <source>
        <dbReference type="ARBA" id="ARBA00023125"/>
    </source>
</evidence>
<keyword evidence="1" id="KW-0547">Nucleotide-binding</keyword>
<dbReference type="InterPro" id="IPR027417">
    <property type="entry name" value="P-loop_NTPase"/>
</dbReference>
<sequence length="500" mass="57115">MKQWLTYTAEMIECRKCSELITFFQNVSVEQLAVAQCLVFYPSDDGRFLISDNGSEQWEVDDFDHPFSHALHHAKPILLDSKKLHFWRQNSDFEYFSQQVSDDESLLVVPLPFQSHRVKAVVGLIGNKQIINNILNDENWLKFSQVFISQWILLRELASKHRQELQLNESITQLKINKTNKGRRDLSHHLIGSSPVMESLREQIAIAAQSSLTVLIQGETGSGKELVAKAIHTLSDRKDKAFVAVNCAAIPENLLESELFGYEKGAFTGAISARKGLIAQADGGTLFLDEMGEMPLALQAKLLRVLETLEYRPLGSHKELRSQFRLVAATHVNLRKNVNQGLFRQDLFYRLYQYPLDVPSLSNRLNDIDELAEVFIDQYNQRENRHVLGFDTQTLTLLKTFEYPGNVRQLRSLVEYACVHTDSNQFINEQALPKTDMSSEKLVSSLPFEEIDDLKLALEEYERKIICDRLTFFAGDRAKAAESLGLPKRTLAHKCQKLEI</sequence>
<dbReference type="Pfam" id="PF25601">
    <property type="entry name" value="AAA_lid_14"/>
    <property type="match status" value="1"/>
</dbReference>
<dbReference type="InterPro" id="IPR002078">
    <property type="entry name" value="Sigma_54_int"/>
</dbReference>
<dbReference type="FunFam" id="3.40.50.300:FF:000006">
    <property type="entry name" value="DNA-binding transcriptional regulator NtrC"/>
    <property type="match status" value="1"/>
</dbReference>
<keyword evidence="5" id="KW-0804">Transcription</keyword>
<evidence type="ECO:0000256" key="1">
    <source>
        <dbReference type="ARBA" id="ARBA00022741"/>
    </source>
</evidence>
<keyword evidence="3" id="KW-0805">Transcription regulation</keyword>
<dbReference type="GO" id="GO:0043565">
    <property type="term" value="F:sequence-specific DNA binding"/>
    <property type="evidence" value="ECO:0007669"/>
    <property type="project" value="InterPro"/>
</dbReference>
<dbReference type="InterPro" id="IPR009057">
    <property type="entry name" value="Homeodomain-like_sf"/>
</dbReference>
<gene>
    <name evidence="6" type="primary">zraR_2</name>
    <name evidence="6" type="ORF">NCTC11647_01236</name>
</gene>
<dbReference type="InterPro" id="IPR025943">
    <property type="entry name" value="Sigma_54_int_dom_ATP-bd_2"/>
</dbReference>
<dbReference type="PROSITE" id="PS00675">
    <property type="entry name" value="SIGMA54_INTERACT_1"/>
    <property type="match status" value="1"/>
</dbReference>
<dbReference type="InterPro" id="IPR025662">
    <property type="entry name" value="Sigma_54_int_dom_ATP-bd_1"/>
</dbReference>
<keyword evidence="4" id="KW-0238">DNA-binding</keyword>
<evidence type="ECO:0000313" key="7">
    <source>
        <dbReference type="Proteomes" id="UP000251647"/>
    </source>
</evidence>
<evidence type="ECO:0000256" key="5">
    <source>
        <dbReference type="ARBA" id="ARBA00023163"/>
    </source>
</evidence>
<dbReference type="PANTHER" id="PTHR32071">
    <property type="entry name" value="TRANSCRIPTIONAL REGULATORY PROTEIN"/>
    <property type="match status" value="1"/>
</dbReference>
<accession>A0A2T3QLW2</accession>
<dbReference type="SMART" id="SM00382">
    <property type="entry name" value="AAA"/>
    <property type="match status" value="1"/>
</dbReference>
<dbReference type="Gene3D" id="1.10.10.60">
    <property type="entry name" value="Homeodomain-like"/>
    <property type="match status" value="1"/>
</dbReference>
<organism evidence="6 7">
    <name type="scientific">Photobacterium damselae</name>
    <dbReference type="NCBI Taxonomy" id="38293"/>
    <lineage>
        <taxon>Bacteria</taxon>
        <taxon>Pseudomonadati</taxon>
        <taxon>Pseudomonadota</taxon>
        <taxon>Gammaproteobacteria</taxon>
        <taxon>Vibrionales</taxon>
        <taxon>Vibrionaceae</taxon>
        <taxon>Photobacterium</taxon>
    </lineage>
</organism>
<dbReference type="PANTHER" id="PTHR32071:SF117">
    <property type="entry name" value="PTS-DEPENDENT DIHYDROXYACETONE KINASE OPERON REGULATORY PROTEIN-RELATED"/>
    <property type="match status" value="1"/>
</dbReference>
<evidence type="ECO:0000256" key="3">
    <source>
        <dbReference type="ARBA" id="ARBA00023015"/>
    </source>
</evidence>
<dbReference type="GO" id="GO:0005524">
    <property type="term" value="F:ATP binding"/>
    <property type="evidence" value="ECO:0007669"/>
    <property type="project" value="UniProtKB-KW"/>
</dbReference>
<dbReference type="OrthoDB" id="9804019at2"/>
<dbReference type="InterPro" id="IPR002197">
    <property type="entry name" value="HTH_Fis"/>
</dbReference>
<proteinExistence type="predicted"/>
<dbReference type="InterPro" id="IPR003593">
    <property type="entry name" value="AAA+_ATPase"/>
</dbReference>
<keyword evidence="2" id="KW-0067">ATP-binding</keyword>
<dbReference type="SUPFAM" id="SSF52540">
    <property type="entry name" value="P-loop containing nucleoside triphosphate hydrolases"/>
    <property type="match status" value="1"/>
</dbReference>
<name>A0A2T3QLW2_PHODM</name>
<reference evidence="6 7" key="1">
    <citation type="submission" date="2018-06" db="EMBL/GenBank/DDBJ databases">
        <authorList>
            <consortium name="Pathogen Informatics"/>
            <person name="Doyle S."/>
        </authorList>
    </citation>
    <scope>NUCLEOTIDE SEQUENCE [LARGE SCALE GENOMIC DNA]</scope>
    <source>
        <strain evidence="6 7">NCTC11647</strain>
    </source>
</reference>
<dbReference type="EMBL" id="UATL01000001">
    <property type="protein sequence ID" value="SPY28149.1"/>
    <property type="molecule type" value="Genomic_DNA"/>
</dbReference>
<dbReference type="SUPFAM" id="SSF46689">
    <property type="entry name" value="Homeodomain-like"/>
    <property type="match status" value="1"/>
</dbReference>
<dbReference type="PRINTS" id="PR01590">
    <property type="entry name" value="HTHFIS"/>
</dbReference>
<dbReference type="Gene3D" id="1.10.8.60">
    <property type="match status" value="1"/>
</dbReference>
<dbReference type="Pfam" id="PF00158">
    <property type="entry name" value="Sigma54_activat"/>
    <property type="match status" value="1"/>
</dbReference>
<dbReference type="Gene3D" id="3.40.50.300">
    <property type="entry name" value="P-loop containing nucleotide triphosphate hydrolases"/>
    <property type="match status" value="1"/>
</dbReference>
<protein>
    <submittedName>
        <fullName evidence="6">Transcriptional regulatory protein ZraR</fullName>
    </submittedName>
</protein>
<evidence type="ECO:0000256" key="2">
    <source>
        <dbReference type="ARBA" id="ARBA00022840"/>
    </source>
</evidence>
<evidence type="ECO:0000313" key="6">
    <source>
        <dbReference type="EMBL" id="SPY28149.1"/>
    </source>
</evidence>
<dbReference type="RefSeq" id="WP_005299543.1">
    <property type="nucleotide sequence ID" value="NZ_PYOG01000005.1"/>
</dbReference>
<dbReference type="InterPro" id="IPR058031">
    <property type="entry name" value="AAA_lid_NorR"/>
</dbReference>
<dbReference type="PROSITE" id="PS00676">
    <property type="entry name" value="SIGMA54_INTERACT_2"/>
    <property type="match status" value="1"/>
</dbReference>